<dbReference type="PANTHER" id="PTHR45754">
    <property type="entry name" value="METHYLENETETRAHYDROFOLATE REDUCTASE"/>
    <property type="match status" value="1"/>
</dbReference>
<evidence type="ECO:0000313" key="10">
    <source>
        <dbReference type="Proteomes" id="UP000007093"/>
    </source>
</evidence>
<proteinExistence type="inferred from homology"/>
<dbReference type="HOGENOM" id="CLU_025841_0_2_9"/>
<dbReference type="GO" id="GO:0009086">
    <property type="term" value="P:methionine biosynthetic process"/>
    <property type="evidence" value="ECO:0007669"/>
    <property type="project" value="TreeGrafter"/>
</dbReference>
<gene>
    <name evidence="9" type="primary">metF</name>
    <name evidence="9" type="ordered locus">Acin_2234</name>
</gene>
<keyword evidence="10" id="KW-1185">Reference proteome</keyword>
<sequence length="288" mass="31532">MKIKELLDSPKVTISCELFPPKKGTELQNAMDIVHAIAIDGVDYMSVTYGAGGTAVGKSLAIASEVERSGVPALAHLTCIGAKKDGIARVLRDMKAGGIDNVLALRGDRPQGMDELPESDFPHASDLVRFIKETGDFCVGCATYPEGHPESRTLDEDLENMKRKVDAGCDFLVTQMFFDNEMFYNFMYRLLAKGVRVPVVAGVMPITNAKQVERIFTLSGTPIPSKLRAVVERFGDHPEALRQAGMAYTTGQIMDLIANGFNHIHVYTMNKPEVIGGIRRTLSEVIKL</sequence>
<dbReference type="KEGG" id="ain:Acin_2234"/>
<evidence type="ECO:0000256" key="2">
    <source>
        <dbReference type="ARBA" id="ARBA00004777"/>
    </source>
</evidence>
<dbReference type="CDD" id="cd00537">
    <property type="entry name" value="MTHFR"/>
    <property type="match status" value="1"/>
</dbReference>
<dbReference type="Gene3D" id="3.20.20.220">
    <property type="match status" value="1"/>
</dbReference>
<keyword evidence="5 8" id="KW-0274">FAD</keyword>
<dbReference type="GO" id="GO:0071949">
    <property type="term" value="F:FAD binding"/>
    <property type="evidence" value="ECO:0007669"/>
    <property type="project" value="TreeGrafter"/>
</dbReference>
<dbReference type="Pfam" id="PF02219">
    <property type="entry name" value="MTHFR"/>
    <property type="match status" value="1"/>
</dbReference>
<comment type="pathway">
    <text evidence="2 8">One-carbon metabolism; tetrahydrofolate interconversion.</text>
</comment>
<dbReference type="Proteomes" id="UP000007093">
    <property type="component" value="Chromosome"/>
</dbReference>
<comment type="cofactor">
    <cofactor evidence="1 8">
        <name>FAD</name>
        <dbReference type="ChEBI" id="CHEBI:57692"/>
    </cofactor>
</comment>
<reference evidence="9 10" key="1">
    <citation type="journal article" date="2011" name="J. Bacteriol.">
        <title>Complete genome sequence of Acidaminococcus intestini RYC-MR95, a Gram-negative bacterium from the phylum Firmicutes.</title>
        <authorList>
            <person name="D'Auria G."/>
            <person name="Galan J.C."/>
            <person name="Rodriguez-Alcayna M."/>
            <person name="Moya A."/>
            <person name="Baquero F."/>
            <person name="Latorre A."/>
        </authorList>
    </citation>
    <scope>NUCLEOTIDE SEQUENCE [LARGE SCALE GENOMIC DNA]</scope>
    <source>
        <strain evidence="9 10">RyC-MR95</strain>
    </source>
</reference>
<dbReference type="InterPro" id="IPR029041">
    <property type="entry name" value="FAD-linked_oxidoreductase-like"/>
</dbReference>
<evidence type="ECO:0000313" key="9">
    <source>
        <dbReference type="EMBL" id="AEQ23430.1"/>
    </source>
</evidence>
<evidence type="ECO:0000256" key="7">
    <source>
        <dbReference type="ARBA" id="ARBA00048628"/>
    </source>
</evidence>
<evidence type="ECO:0000256" key="5">
    <source>
        <dbReference type="ARBA" id="ARBA00022827"/>
    </source>
</evidence>
<dbReference type="RefSeq" id="WP_009015180.1">
    <property type="nucleotide sequence ID" value="NC_016077.1"/>
</dbReference>
<dbReference type="AlphaFoldDB" id="G4Q6E0"/>
<dbReference type="GeneID" id="92879418"/>
<dbReference type="InterPro" id="IPR003171">
    <property type="entry name" value="Mehydrof_redctse-like"/>
</dbReference>
<evidence type="ECO:0000256" key="3">
    <source>
        <dbReference type="ARBA" id="ARBA00006743"/>
    </source>
</evidence>
<dbReference type="GO" id="GO:0005829">
    <property type="term" value="C:cytosol"/>
    <property type="evidence" value="ECO:0007669"/>
    <property type="project" value="TreeGrafter"/>
</dbReference>
<accession>G4Q6E0</accession>
<evidence type="ECO:0000256" key="4">
    <source>
        <dbReference type="ARBA" id="ARBA00022630"/>
    </source>
</evidence>
<dbReference type="PATRIC" id="fig|568816.4.peg.2166"/>
<dbReference type="GO" id="GO:0106312">
    <property type="term" value="F:methylenetetrahydrofolate reductase (NADH) activity"/>
    <property type="evidence" value="ECO:0007669"/>
    <property type="project" value="UniProtKB-EC"/>
</dbReference>
<dbReference type="SUPFAM" id="SSF51730">
    <property type="entry name" value="FAD-linked oxidoreductase"/>
    <property type="match status" value="1"/>
</dbReference>
<dbReference type="PANTHER" id="PTHR45754:SF3">
    <property type="entry name" value="METHYLENETETRAHYDROFOLATE REDUCTASE (NADPH)"/>
    <property type="match status" value="1"/>
</dbReference>
<comment type="catalytic activity">
    <reaction evidence="7">
        <text>(6S)-5-methyl-5,6,7,8-tetrahydrofolate + NAD(+) = (6R)-5,10-methylene-5,6,7,8-tetrahydrofolate + NADH + H(+)</text>
        <dbReference type="Rhea" id="RHEA:19821"/>
        <dbReference type="ChEBI" id="CHEBI:15378"/>
        <dbReference type="ChEBI" id="CHEBI:15636"/>
        <dbReference type="ChEBI" id="CHEBI:18608"/>
        <dbReference type="ChEBI" id="CHEBI:57540"/>
        <dbReference type="ChEBI" id="CHEBI:57945"/>
        <dbReference type="EC" id="1.5.1.54"/>
    </reaction>
    <physiologicalReaction direction="right-to-left" evidence="7">
        <dbReference type="Rhea" id="RHEA:19823"/>
    </physiologicalReaction>
</comment>
<organism evidence="9 10">
    <name type="scientific">Acidaminococcus intestini (strain RyC-MR95)</name>
    <dbReference type="NCBI Taxonomy" id="568816"/>
    <lineage>
        <taxon>Bacteria</taxon>
        <taxon>Bacillati</taxon>
        <taxon>Bacillota</taxon>
        <taxon>Negativicutes</taxon>
        <taxon>Acidaminococcales</taxon>
        <taxon>Acidaminococcaceae</taxon>
        <taxon>Acidaminococcus</taxon>
    </lineage>
</organism>
<keyword evidence="4 8" id="KW-0285">Flavoprotein</keyword>
<dbReference type="UniPathway" id="UPA00193"/>
<evidence type="ECO:0000256" key="6">
    <source>
        <dbReference type="ARBA" id="ARBA00023002"/>
    </source>
</evidence>
<keyword evidence="6 8" id="KW-0560">Oxidoreductase</keyword>
<protein>
    <recommendedName>
        <fullName evidence="8">Methylenetetrahydrofolate reductase</fullName>
    </recommendedName>
</protein>
<dbReference type="InParanoid" id="G4Q6E0"/>
<dbReference type="GO" id="GO:0035999">
    <property type="term" value="P:tetrahydrofolate interconversion"/>
    <property type="evidence" value="ECO:0007669"/>
    <property type="project" value="UniProtKB-UniPathway"/>
</dbReference>
<comment type="similarity">
    <text evidence="3 8">Belongs to the methylenetetrahydrofolate reductase family.</text>
</comment>
<name>G4Q6E0_ACIIR</name>
<dbReference type="eggNOG" id="COG0685">
    <property type="taxonomic scope" value="Bacteria"/>
</dbReference>
<evidence type="ECO:0000256" key="8">
    <source>
        <dbReference type="RuleBase" id="RU003862"/>
    </source>
</evidence>
<dbReference type="EMBL" id="CP003058">
    <property type="protein sequence ID" value="AEQ23430.1"/>
    <property type="molecule type" value="Genomic_DNA"/>
</dbReference>
<dbReference type="STRING" id="568816.Acin_2234"/>
<evidence type="ECO:0000256" key="1">
    <source>
        <dbReference type="ARBA" id="ARBA00001974"/>
    </source>
</evidence>